<gene>
    <name evidence="1" type="ORF">KSS90_01685</name>
</gene>
<reference evidence="1 2" key="1">
    <citation type="journal article" date="2021" name="Microorganisms">
        <title>The Ever-Expanding Pseudomonas Genus: Description of 43 New Species and Partition of the Pseudomonas putida Group.</title>
        <authorList>
            <person name="Girard L."/>
            <person name="Lood C."/>
            <person name="Hofte M."/>
            <person name="Vandamme P."/>
            <person name="Rokni-Zadeh H."/>
            <person name="van Noort V."/>
            <person name="Lavigne R."/>
            <person name="De Mot R."/>
        </authorList>
    </citation>
    <scope>NUCLEOTIDE SEQUENCE [LARGE SCALE GENOMIC DNA]</scope>
    <source>
        <strain evidence="1 2">COW77</strain>
    </source>
</reference>
<accession>A0ABX8NLT7</accession>
<keyword evidence="2" id="KW-1185">Reference proteome</keyword>
<name>A0ABX8NLT7_9PSED</name>
<dbReference type="EMBL" id="CP077077">
    <property type="protein sequence ID" value="QXH56951.1"/>
    <property type="molecule type" value="Genomic_DNA"/>
</dbReference>
<proteinExistence type="predicted"/>
<dbReference type="NCBIfam" id="TIGR03696">
    <property type="entry name" value="Rhs_assc_core"/>
    <property type="match status" value="1"/>
</dbReference>
<protein>
    <submittedName>
        <fullName evidence="1">RHS repeat-associated core domain-containing protein</fullName>
    </submittedName>
</protein>
<dbReference type="InterPro" id="IPR022385">
    <property type="entry name" value="Rhs_assc_core"/>
</dbReference>
<dbReference type="Proteomes" id="UP000824010">
    <property type="component" value="Chromosome"/>
</dbReference>
<evidence type="ECO:0000313" key="1">
    <source>
        <dbReference type="EMBL" id="QXH56951.1"/>
    </source>
</evidence>
<sequence>MSSTLLATDRLHSPLARFGTNNSISAYTPYGHRYKLTEKPSLGFTGQLREPASDWYLLGNGHRVYSPVLMCLCSPDRLSPFGKGGVNAYAYCQRDPINLVDSSGRFAVEIVSYYLAAKISLEFINVGLKQWKKLVTGSSRPWSDPLKYAEYTSTALKVSTLTFLAGAEITKRSAPAITDPSNNFQVHMRQDRLWDADVVKGVAMITGLTAITIDGYVNGVDLDRARKKAHLNKHKNDIRRGDEGTAGGDADAAINVDDIDVV</sequence>
<organism evidence="1 2">
    <name type="scientific">Pseudomonas maumuensis</name>
    <dbReference type="NCBI Taxonomy" id="2842354"/>
    <lineage>
        <taxon>Bacteria</taxon>
        <taxon>Pseudomonadati</taxon>
        <taxon>Pseudomonadota</taxon>
        <taxon>Gammaproteobacteria</taxon>
        <taxon>Pseudomonadales</taxon>
        <taxon>Pseudomonadaceae</taxon>
        <taxon>Pseudomonas</taxon>
    </lineage>
</organism>
<evidence type="ECO:0000313" key="2">
    <source>
        <dbReference type="Proteomes" id="UP000824010"/>
    </source>
</evidence>